<proteinExistence type="predicted"/>
<evidence type="ECO:0000259" key="1">
    <source>
        <dbReference type="PROSITE" id="PS50943"/>
    </source>
</evidence>
<dbReference type="InterPro" id="IPR001387">
    <property type="entry name" value="Cro/C1-type_HTH"/>
</dbReference>
<dbReference type="PROSITE" id="PS50943">
    <property type="entry name" value="HTH_CROC1"/>
    <property type="match status" value="1"/>
</dbReference>
<name>A0A7W0DFU9_9ACTN</name>
<sequence length="102" mass="11420">MSGGYHTSWKVPAEHREDPAYRATGRRMDFAQAVYERRSALGWSMAELARRADMSEEDIESIEESGVDPTLELIERLAAALESGARIDPHATPEFRFEGHAA</sequence>
<dbReference type="Gene3D" id="1.10.260.40">
    <property type="entry name" value="lambda repressor-like DNA-binding domains"/>
    <property type="match status" value="1"/>
</dbReference>
<comment type="caution">
    <text evidence="2">The sequence shown here is derived from an EMBL/GenBank/DDBJ whole genome shotgun (WGS) entry which is preliminary data.</text>
</comment>
<evidence type="ECO:0000313" key="3">
    <source>
        <dbReference type="Proteomes" id="UP000545761"/>
    </source>
</evidence>
<dbReference type="SMART" id="SM00530">
    <property type="entry name" value="HTH_XRE"/>
    <property type="match status" value="1"/>
</dbReference>
<reference evidence="2 3" key="1">
    <citation type="submission" date="2020-07" db="EMBL/GenBank/DDBJ databases">
        <title>Streptomyces isolated from Indian soil.</title>
        <authorList>
            <person name="Mandal S."/>
            <person name="Maiti P.K."/>
        </authorList>
    </citation>
    <scope>NUCLEOTIDE SEQUENCE [LARGE SCALE GENOMIC DNA]</scope>
    <source>
        <strain evidence="2 3">PSKA28</strain>
    </source>
</reference>
<dbReference type="SUPFAM" id="SSF47413">
    <property type="entry name" value="lambda repressor-like DNA-binding domains"/>
    <property type="match status" value="1"/>
</dbReference>
<dbReference type="AlphaFoldDB" id="A0A7W0DFU9"/>
<dbReference type="Pfam" id="PF01381">
    <property type="entry name" value="HTH_3"/>
    <property type="match status" value="1"/>
</dbReference>
<gene>
    <name evidence="2" type="ORF">H1D24_00030</name>
</gene>
<organism evidence="2 3">
    <name type="scientific">Streptomyces himalayensis subsp. himalayensis</name>
    <dbReference type="NCBI Taxonomy" id="2756131"/>
    <lineage>
        <taxon>Bacteria</taxon>
        <taxon>Bacillati</taxon>
        <taxon>Actinomycetota</taxon>
        <taxon>Actinomycetes</taxon>
        <taxon>Kitasatosporales</taxon>
        <taxon>Streptomycetaceae</taxon>
        <taxon>Streptomyces</taxon>
        <taxon>Streptomyces himalayensis</taxon>
    </lineage>
</organism>
<feature type="domain" description="HTH cro/C1-type" evidence="1">
    <location>
        <begin position="34"/>
        <end position="82"/>
    </location>
</feature>
<accession>A0A7W0DFU9</accession>
<dbReference type="GO" id="GO:0003677">
    <property type="term" value="F:DNA binding"/>
    <property type="evidence" value="ECO:0007669"/>
    <property type="project" value="InterPro"/>
</dbReference>
<dbReference type="Proteomes" id="UP000545761">
    <property type="component" value="Unassembled WGS sequence"/>
</dbReference>
<dbReference type="EMBL" id="JACEHE010000001">
    <property type="protein sequence ID" value="MBA2944245.1"/>
    <property type="molecule type" value="Genomic_DNA"/>
</dbReference>
<dbReference type="RefSeq" id="WP_181655228.1">
    <property type="nucleotide sequence ID" value="NZ_JACEHE010000001.1"/>
</dbReference>
<dbReference type="InterPro" id="IPR010982">
    <property type="entry name" value="Lambda_DNA-bd_dom_sf"/>
</dbReference>
<protein>
    <submittedName>
        <fullName evidence="2">Helix-turn-helix domain-containing protein</fullName>
    </submittedName>
</protein>
<evidence type="ECO:0000313" key="2">
    <source>
        <dbReference type="EMBL" id="MBA2944245.1"/>
    </source>
</evidence>